<feature type="domain" description="Elp3/MiaA/NifB-like radical SAM core" evidence="1">
    <location>
        <begin position="55"/>
        <end position="282"/>
    </location>
</feature>
<evidence type="ECO:0000313" key="3">
    <source>
        <dbReference type="Proteomes" id="UP000252586"/>
    </source>
</evidence>
<dbReference type="InterPro" id="IPR006638">
    <property type="entry name" value="Elp3/MiaA/NifB-like_rSAM"/>
</dbReference>
<comment type="caution">
    <text evidence="2">The sequence shown here is derived from an EMBL/GenBank/DDBJ whole genome shotgun (WGS) entry which is preliminary data.</text>
</comment>
<dbReference type="OrthoDB" id="4501995at2"/>
<dbReference type="PIRSF" id="PIRSF004954">
    <property type="entry name" value="Radical_SAM"/>
    <property type="match status" value="1"/>
</dbReference>
<sequence>MPIDLDLLTGEKLLRHRITVLSRQLRESPDREHPQQPRFVDYDTVRTGDGATYARKKVILMSGGCSVPTCTMCPFTNYNNHGHGRDHLGLREQVATVLERTDSEPHYQMLALYNDGSFFAPREIPLQVQLDIATRVAATGVRRLVVESLPQFITAETLPPFVEALGEVQLEVGIGLQSADRLVRETLINTRVTRESFEAAVALMQAHGVIPKVYLMIGPPLLTEAEAVTDVIDSTAYVAKLGIGGVTLCPTRLAPHTVAWWLHERGRYRPPNLWAVVDAVRAAQTRAAVRVACINMRGSDFESLYPDSCPQCADTIVDGLVAYSTSGDIADLPVGCTCRPRIVPAVLDHDTILARAAAALVDDGIHP</sequence>
<dbReference type="Proteomes" id="UP000252586">
    <property type="component" value="Unassembled WGS sequence"/>
</dbReference>
<dbReference type="GO" id="GO:0003824">
    <property type="term" value="F:catalytic activity"/>
    <property type="evidence" value="ECO:0007669"/>
    <property type="project" value="InterPro"/>
</dbReference>
<evidence type="ECO:0000259" key="1">
    <source>
        <dbReference type="SMART" id="SM00729"/>
    </source>
</evidence>
<accession>A0A366D5J4</accession>
<keyword evidence="3" id="KW-1185">Reference proteome</keyword>
<gene>
    <name evidence="2" type="ORF">DFR74_115140</name>
</gene>
<dbReference type="AlphaFoldDB" id="A0A366D5J4"/>
<reference evidence="2 3" key="1">
    <citation type="submission" date="2018-06" db="EMBL/GenBank/DDBJ databases">
        <title>Genomic Encyclopedia of Type Strains, Phase IV (KMG-IV): sequencing the most valuable type-strain genomes for metagenomic binning, comparative biology and taxonomic classification.</title>
        <authorList>
            <person name="Goeker M."/>
        </authorList>
    </citation>
    <scope>NUCLEOTIDE SEQUENCE [LARGE SCALE GENOMIC DNA]</scope>
    <source>
        <strain evidence="2 3">DSM 44599</strain>
    </source>
</reference>
<protein>
    <recommendedName>
        <fullName evidence="1">Elp3/MiaA/NifB-like radical SAM core domain-containing protein</fullName>
    </recommendedName>
</protein>
<dbReference type="SUPFAM" id="SSF102114">
    <property type="entry name" value="Radical SAM enzymes"/>
    <property type="match status" value="1"/>
</dbReference>
<organism evidence="2 3">
    <name type="scientific">Nocardia puris</name>
    <dbReference type="NCBI Taxonomy" id="208602"/>
    <lineage>
        <taxon>Bacteria</taxon>
        <taxon>Bacillati</taxon>
        <taxon>Actinomycetota</taxon>
        <taxon>Actinomycetes</taxon>
        <taxon>Mycobacteriales</taxon>
        <taxon>Nocardiaceae</taxon>
        <taxon>Nocardia</taxon>
    </lineage>
</organism>
<dbReference type="GO" id="GO:0051536">
    <property type="term" value="F:iron-sulfur cluster binding"/>
    <property type="evidence" value="ECO:0007669"/>
    <property type="project" value="InterPro"/>
</dbReference>
<name>A0A366D5J4_9NOCA</name>
<proteinExistence type="predicted"/>
<dbReference type="STRING" id="1210090.GCA_001613185_03056"/>
<dbReference type="EMBL" id="QNRE01000015">
    <property type="protein sequence ID" value="RBO85292.1"/>
    <property type="molecule type" value="Genomic_DNA"/>
</dbReference>
<dbReference type="InterPro" id="IPR058240">
    <property type="entry name" value="rSAM_sf"/>
</dbReference>
<dbReference type="SMART" id="SM00729">
    <property type="entry name" value="Elp3"/>
    <property type="match status" value="1"/>
</dbReference>
<dbReference type="RefSeq" id="WP_067509156.1">
    <property type="nucleotide sequence ID" value="NZ_QNRE01000015.1"/>
</dbReference>
<dbReference type="InterPro" id="IPR005909">
    <property type="entry name" value="RaSEA"/>
</dbReference>
<evidence type="ECO:0000313" key="2">
    <source>
        <dbReference type="EMBL" id="RBO85292.1"/>
    </source>
</evidence>